<dbReference type="GO" id="GO:0005524">
    <property type="term" value="F:ATP binding"/>
    <property type="evidence" value="ECO:0007669"/>
    <property type="project" value="UniProtKB-UniRule"/>
</dbReference>
<dbReference type="InterPro" id="IPR027640">
    <property type="entry name" value="Kinesin-like_fam"/>
</dbReference>
<dbReference type="KEGG" id="osn:115228048"/>
<name>A0A7E6EHH7_9MOLL</name>
<dbReference type="RefSeq" id="XP_036354714.1">
    <property type="nucleotide sequence ID" value="XM_036498821.1"/>
</dbReference>
<keyword evidence="4" id="KW-0206">Cytoskeleton</keyword>
<comment type="similarity">
    <text evidence="5">Belongs to the TRAFAC class myosin-kinesin ATPase superfamily. Kinesin family.</text>
</comment>
<dbReference type="InterPro" id="IPR027417">
    <property type="entry name" value="P-loop_NTPase"/>
</dbReference>
<dbReference type="PROSITE" id="PS50067">
    <property type="entry name" value="KINESIN_MOTOR_2"/>
    <property type="match status" value="2"/>
</dbReference>
<dbReference type="SUPFAM" id="SSF52540">
    <property type="entry name" value="P-loop containing nucleoside triphosphate hydrolases"/>
    <property type="match status" value="1"/>
</dbReference>
<protein>
    <submittedName>
        <fullName evidence="8">Kinesin-like protein KIF17</fullName>
    </submittedName>
</protein>
<reference evidence="8" key="1">
    <citation type="submission" date="2025-08" db="UniProtKB">
        <authorList>
            <consortium name="RefSeq"/>
        </authorList>
    </citation>
    <scope>IDENTIFICATION</scope>
</reference>
<evidence type="ECO:0000256" key="5">
    <source>
        <dbReference type="PROSITE-ProRule" id="PRU00283"/>
    </source>
</evidence>
<dbReference type="SMART" id="SM00129">
    <property type="entry name" value="KISc"/>
    <property type="match status" value="1"/>
</dbReference>
<gene>
    <name evidence="8" type="primary">LOC115228048</name>
</gene>
<proteinExistence type="inferred from homology"/>
<dbReference type="Gene3D" id="3.40.850.10">
    <property type="entry name" value="Kinesin motor domain"/>
    <property type="match status" value="2"/>
</dbReference>
<dbReference type="Proteomes" id="UP000515154">
    <property type="component" value="Unplaced"/>
</dbReference>
<dbReference type="GO" id="GO:0003777">
    <property type="term" value="F:microtubule motor activity"/>
    <property type="evidence" value="ECO:0007669"/>
    <property type="project" value="InterPro"/>
</dbReference>
<dbReference type="InterPro" id="IPR001752">
    <property type="entry name" value="Kinesin_motor_dom"/>
</dbReference>
<evidence type="ECO:0000256" key="1">
    <source>
        <dbReference type="ARBA" id="ARBA00004245"/>
    </source>
</evidence>
<dbReference type="GO" id="GO:0007018">
    <property type="term" value="P:microtubule-based movement"/>
    <property type="evidence" value="ECO:0007669"/>
    <property type="project" value="InterPro"/>
</dbReference>
<feature type="binding site" evidence="5">
    <location>
        <begin position="117"/>
        <end position="124"/>
    </location>
    <ligand>
        <name>ATP</name>
        <dbReference type="ChEBI" id="CHEBI:30616"/>
    </ligand>
</feature>
<dbReference type="Pfam" id="PF00225">
    <property type="entry name" value="Kinesin"/>
    <property type="match status" value="2"/>
</dbReference>
<keyword evidence="2 5" id="KW-0547">Nucleotide-binding</keyword>
<evidence type="ECO:0000256" key="2">
    <source>
        <dbReference type="ARBA" id="ARBA00022741"/>
    </source>
</evidence>
<evidence type="ECO:0000313" key="7">
    <source>
        <dbReference type="Proteomes" id="UP000515154"/>
    </source>
</evidence>
<keyword evidence="5" id="KW-0505">Motor protein</keyword>
<dbReference type="PANTHER" id="PTHR47969">
    <property type="entry name" value="CHROMOSOME-ASSOCIATED KINESIN KIF4A-RELATED"/>
    <property type="match status" value="1"/>
</dbReference>
<evidence type="ECO:0000256" key="3">
    <source>
        <dbReference type="ARBA" id="ARBA00022840"/>
    </source>
</evidence>
<feature type="domain" description="Kinesin motor" evidence="6">
    <location>
        <begin position="168"/>
        <end position="251"/>
    </location>
</feature>
<dbReference type="AlphaFoldDB" id="A0A7E6EHH7"/>
<keyword evidence="7" id="KW-1185">Reference proteome</keyword>
<feature type="domain" description="Kinesin motor" evidence="6">
    <location>
        <begin position="39"/>
        <end position="142"/>
    </location>
</feature>
<evidence type="ECO:0000256" key="4">
    <source>
        <dbReference type="ARBA" id="ARBA00023212"/>
    </source>
</evidence>
<sequence length="293" mass="32782">MANTAMSIESRKCPQCTDGEFDLRNVEKKQPLSFPMTERVKVIVRSRPLNERELKLQSTPVVSVNSENSEIELKDPTSNDPRNFTFDATFGPDAPTSLIYDSAEVLSGFNATIFAYGQTGCGKSFTMEGPDDPPDQRGIIPRLWSVEYHPEHSSNCLRACPCRRTPKSVGTRFKEAVKINLSLSALGNVISSLVEGKRTHIPYRDSKLTRLLQNSLGGNSKTMMIACISPSSDSFHETLSTLRYANRAKNIKNAPKINEDTRDALLRQYRAEIAYLRESLSECCGMTPFVYLR</sequence>
<evidence type="ECO:0000259" key="6">
    <source>
        <dbReference type="PROSITE" id="PS50067"/>
    </source>
</evidence>
<dbReference type="GO" id="GO:0008017">
    <property type="term" value="F:microtubule binding"/>
    <property type="evidence" value="ECO:0007669"/>
    <property type="project" value="InterPro"/>
</dbReference>
<organism evidence="7 8">
    <name type="scientific">Octopus sinensis</name>
    <name type="common">East Asian common octopus</name>
    <dbReference type="NCBI Taxonomy" id="2607531"/>
    <lineage>
        <taxon>Eukaryota</taxon>
        <taxon>Metazoa</taxon>
        <taxon>Spiralia</taxon>
        <taxon>Lophotrochozoa</taxon>
        <taxon>Mollusca</taxon>
        <taxon>Cephalopoda</taxon>
        <taxon>Coleoidea</taxon>
        <taxon>Octopodiformes</taxon>
        <taxon>Octopoda</taxon>
        <taxon>Incirrata</taxon>
        <taxon>Octopodidae</taxon>
        <taxon>Octopus</taxon>
    </lineage>
</organism>
<comment type="subcellular location">
    <subcellularLocation>
        <location evidence="1">Cytoplasm</location>
        <location evidence="1">Cytoskeleton</location>
    </subcellularLocation>
</comment>
<keyword evidence="3 5" id="KW-0067">ATP-binding</keyword>
<dbReference type="InterPro" id="IPR036961">
    <property type="entry name" value="Kinesin_motor_dom_sf"/>
</dbReference>
<keyword evidence="4" id="KW-0963">Cytoplasm</keyword>
<accession>A0A7E6EHH7</accession>
<dbReference type="GO" id="GO:0005874">
    <property type="term" value="C:microtubule"/>
    <property type="evidence" value="ECO:0007669"/>
    <property type="project" value="UniProtKB-KW"/>
</dbReference>
<comment type="caution">
    <text evidence="5">Lacks conserved residue(s) required for the propagation of feature annotation.</text>
</comment>
<evidence type="ECO:0000313" key="8">
    <source>
        <dbReference type="RefSeq" id="XP_036354714.1"/>
    </source>
</evidence>